<evidence type="ECO:0000256" key="11">
    <source>
        <dbReference type="SAM" id="MobiDB-lite"/>
    </source>
</evidence>
<evidence type="ECO:0000256" key="12">
    <source>
        <dbReference type="SAM" id="Phobius"/>
    </source>
</evidence>
<keyword evidence="5 12" id="KW-0812">Transmembrane</keyword>
<evidence type="ECO:0000256" key="8">
    <source>
        <dbReference type="ARBA" id="ARBA00023065"/>
    </source>
</evidence>
<keyword evidence="4" id="KW-1003">Cell membrane</keyword>
<keyword evidence="9 12" id="KW-0472">Membrane</keyword>
<feature type="transmembrane region" description="Helical" evidence="12">
    <location>
        <begin position="500"/>
        <end position="519"/>
    </location>
</feature>
<protein>
    <recommendedName>
        <fullName evidence="15">Otopetrin-2</fullName>
    </recommendedName>
</protein>
<feature type="transmembrane region" description="Helical" evidence="12">
    <location>
        <begin position="393"/>
        <end position="415"/>
    </location>
</feature>
<feature type="transmembrane region" description="Helical" evidence="12">
    <location>
        <begin position="331"/>
        <end position="351"/>
    </location>
</feature>
<feature type="region of interest" description="Disordered" evidence="11">
    <location>
        <begin position="259"/>
        <end position="278"/>
    </location>
</feature>
<dbReference type="PANTHER" id="PTHR21522:SF32">
    <property type="entry name" value="OTOPETRIN-2"/>
    <property type="match status" value="1"/>
</dbReference>
<evidence type="ECO:0000256" key="6">
    <source>
        <dbReference type="ARBA" id="ARBA00022781"/>
    </source>
</evidence>
<comment type="subcellular location">
    <subcellularLocation>
        <location evidence="1">Cell membrane</location>
        <topology evidence="1">Multi-pass membrane protein</topology>
    </subcellularLocation>
</comment>
<keyword evidence="14" id="KW-1185">Reference proteome</keyword>
<organism evidence="13 14">
    <name type="scientific">Acanthosepion pharaonis</name>
    <name type="common">Pharaoh cuttlefish</name>
    <name type="synonym">Sepia pharaonis</name>
    <dbReference type="NCBI Taxonomy" id="158019"/>
    <lineage>
        <taxon>Eukaryota</taxon>
        <taxon>Metazoa</taxon>
        <taxon>Spiralia</taxon>
        <taxon>Lophotrochozoa</taxon>
        <taxon>Mollusca</taxon>
        <taxon>Cephalopoda</taxon>
        <taxon>Coleoidea</taxon>
        <taxon>Decapodiformes</taxon>
        <taxon>Sepiida</taxon>
        <taxon>Sepiina</taxon>
        <taxon>Sepiidae</taxon>
        <taxon>Acanthosepion</taxon>
    </lineage>
</organism>
<evidence type="ECO:0000256" key="2">
    <source>
        <dbReference type="ARBA" id="ARBA00006513"/>
    </source>
</evidence>
<feature type="transmembrane region" description="Helical" evidence="12">
    <location>
        <begin position="76"/>
        <end position="96"/>
    </location>
</feature>
<evidence type="ECO:0000256" key="1">
    <source>
        <dbReference type="ARBA" id="ARBA00004651"/>
    </source>
</evidence>
<proteinExistence type="inferred from homology"/>
<name>A0A812EUX7_ACAPH</name>
<evidence type="ECO:0000256" key="10">
    <source>
        <dbReference type="ARBA" id="ARBA00023303"/>
    </source>
</evidence>
<evidence type="ECO:0000313" key="13">
    <source>
        <dbReference type="EMBL" id="CAE1332313.1"/>
    </source>
</evidence>
<gene>
    <name evidence="13" type="ORF">SPHA_81348</name>
</gene>
<comment type="caution">
    <text evidence="13">The sequence shown here is derived from an EMBL/GenBank/DDBJ whole genome shotgun (WGS) entry which is preliminary data.</text>
</comment>
<feature type="compositionally biased region" description="Basic and acidic residues" evidence="11">
    <location>
        <begin position="269"/>
        <end position="278"/>
    </location>
</feature>
<evidence type="ECO:0000256" key="3">
    <source>
        <dbReference type="ARBA" id="ARBA00022448"/>
    </source>
</evidence>
<feature type="transmembrane region" description="Helical" evidence="12">
    <location>
        <begin position="570"/>
        <end position="590"/>
    </location>
</feature>
<comment type="similarity">
    <text evidence="2">Belongs to the otopetrin family.</text>
</comment>
<dbReference type="Pfam" id="PF03189">
    <property type="entry name" value="Otopetrin"/>
    <property type="match status" value="1"/>
</dbReference>
<evidence type="ECO:0000256" key="5">
    <source>
        <dbReference type="ARBA" id="ARBA00022692"/>
    </source>
</evidence>
<feature type="transmembrane region" description="Helical" evidence="12">
    <location>
        <begin position="38"/>
        <end position="61"/>
    </location>
</feature>
<feature type="transmembrane region" description="Helical" evidence="12">
    <location>
        <begin position="427"/>
        <end position="448"/>
    </location>
</feature>
<dbReference type="InterPro" id="IPR004878">
    <property type="entry name" value="Otopetrin"/>
</dbReference>
<dbReference type="PANTHER" id="PTHR21522">
    <property type="entry name" value="PROTON CHANNEL OTOP"/>
    <property type="match status" value="1"/>
</dbReference>
<dbReference type="GO" id="GO:0005886">
    <property type="term" value="C:plasma membrane"/>
    <property type="evidence" value="ECO:0007669"/>
    <property type="project" value="UniProtKB-SubCell"/>
</dbReference>
<keyword evidence="3" id="KW-0813">Transport</keyword>
<sequence>MIFPLCGKHLVNRKARKQSQETTKEKKEVESDKSLKDCFFIILSGMYGLLIVVLGAVIPISETFAEMETPNFFDAFYIYLFTCSGLFILYVYTFLLRRNKKSASFKFALNRTWSRTFTRSWSFTSRSDKENAQRTDSWYRRKITTDLGPHNPNGSFYLRLGAVGFGIGGMIHSGLQLGMHFQGIGGNTHCDSRIQAVKPLFHLIFTFSQLYFVFLNPKVCIHRYKTFARFGLMHMCGTNICVWFRNIVVETLHEMHHGSSLENHGNNHHSNDHHLPSGHDAKNASYNVSHTYGNMSEENITHKQIPGLSSPAVKCYWNEMMGKVVDRAAPYLYPCSIEYSLICAGIMYVLWQQVGRGPKPILKRVDRKNKDKDGLEQMRNNRMSVDCGSSSRGLFVGILLFVGAVITMVAFYVLVNKKNMTITALTLVHLSEIAIYFLGMIATLSAAWRMRGLSYHPGHASVLENVLVLISLTGVFIFCIFGIIAAIFHEESGLTNVLSIASNLMMIIQSIIQTVFIIVASEFQAVTQEAVKKKPGREFVTFLILCNLSLWGINTFETQRSEHNPIQTDFYGHMAWAILTHISVPLGIFYRFHSTVCLSNIWKNAWKDKKH</sequence>
<accession>A0A812EUX7</accession>
<feature type="transmembrane region" description="Helical" evidence="12">
    <location>
        <begin position="539"/>
        <end position="558"/>
    </location>
</feature>
<keyword evidence="10" id="KW-0407">Ion channel</keyword>
<keyword evidence="8" id="KW-0406">Ion transport</keyword>
<dbReference type="Proteomes" id="UP000597762">
    <property type="component" value="Unassembled WGS sequence"/>
</dbReference>
<keyword evidence="6" id="KW-0375">Hydrogen ion transport</keyword>
<dbReference type="AlphaFoldDB" id="A0A812EUX7"/>
<evidence type="ECO:0000256" key="9">
    <source>
        <dbReference type="ARBA" id="ARBA00023136"/>
    </source>
</evidence>
<dbReference type="GO" id="GO:0015252">
    <property type="term" value="F:proton channel activity"/>
    <property type="evidence" value="ECO:0007669"/>
    <property type="project" value="InterPro"/>
</dbReference>
<dbReference type="OrthoDB" id="6429739at2759"/>
<evidence type="ECO:0000313" key="14">
    <source>
        <dbReference type="Proteomes" id="UP000597762"/>
    </source>
</evidence>
<feature type="transmembrane region" description="Helical" evidence="12">
    <location>
        <begin position="468"/>
        <end position="488"/>
    </location>
</feature>
<keyword evidence="7 12" id="KW-1133">Transmembrane helix</keyword>
<evidence type="ECO:0000256" key="7">
    <source>
        <dbReference type="ARBA" id="ARBA00022989"/>
    </source>
</evidence>
<evidence type="ECO:0000256" key="4">
    <source>
        <dbReference type="ARBA" id="ARBA00022475"/>
    </source>
</evidence>
<evidence type="ECO:0008006" key="15">
    <source>
        <dbReference type="Google" id="ProtNLM"/>
    </source>
</evidence>
<reference evidence="13" key="1">
    <citation type="submission" date="2021-01" db="EMBL/GenBank/DDBJ databases">
        <authorList>
            <person name="Li R."/>
            <person name="Bekaert M."/>
        </authorList>
    </citation>
    <scope>NUCLEOTIDE SEQUENCE</scope>
    <source>
        <strain evidence="13">Farmed</strain>
    </source>
</reference>
<dbReference type="EMBL" id="CAHIKZ030005631">
    <property type="protein sequence ID" value="CAE1332313.1"/>
    <property type="molecule type" value="Genomic_DNA"/>
</dbReference>